<reference evidence="1 2" key="1">
    <citation type="journal article" date="2014" name="PLoS Genet.">
        <title>Phylogenetically driven sequencing of extremely halophilic archaea reveals strategies for static and dynamic osmo-response.</title>
        <authorList>
            <person name="Becker E.A."/>
            <person name="Seitzer P.M."/>
            <person name="Tritt A."/>
            <person name="Larsen D."/>
            <person name="Krusor M."/>
            <person name="Yao A.I."/>
            <person name="Wu D."/>
            <person name="Madern D."/>
            <person name="Eisen J.A."/>
            <person name="Darling A.E."/>
            <person name="Facciotti M.T."/>
        </authorList>
    </citation>
    <scope>NUCLEOTIDE SEQUENCE [LARGE SCALE GENOMIC DNA]</scope>
    <source>
        <strain evidence="1 2">DSM 12281</strain>
    </source>
</reference>
<dbReference type="AlphaFoldDB" id="M0A0L5"/>
<dbReference type="STRING" id="1230458.C484_10246"/>
<accession>M0A0L5</accession>
<evidence type="ECO:0000313" key="2">
    <source>
        <dbReference type="Proteomes" id="UP000011648"/>
    </source>
</evidence>
<dbReference type="Proteomes" id="UP000011648">
    <property type="component" value="Unassembled WGS sequence"/>
</dbReference>
<evidence type="ECO:0000313" key="1">
    <source>
        <dbReference type="EMBL" id="ELY91871.1"/>
    </source>
</evidence>
<organism evidence="1 2">
    <name type="scientific">Natrialba taiwanensis DSM 12281</name>
    <dbReference type="NCBI Taxonomy" id="1230458"/>
    <lineage>
        <taxon>Archaea</taxon>
        <taxon>Methanobacteriati</taxon>
        <taxon>Methanobacteriota</taxon>
        <taxon>Stenosarchaea group</taxon>
        <taxon>Halobacteria</taxon>
        <taxon>Halobacteriales</taxon>
        <taxon>Natrialbaceae</taxon>
        <taxon>Natrialba</taxon>
    </lineage>
</organism>
<keyword evidence="2" id="KW-1185">Reference proteome</keyword>
<proteinExistence type="predicted"/>
<comment type="caution">
    <text evidence="1">The sequence shown here is derived from an EMBL/GenBank/DDBJ whole genome shotgun (WGS) entry which is preliminary data.</text>
</comment>
<dbReference type="EMBL" id="AOIL01000034">
    <property type="protein sequence ID" value="ELY91871.1"/>
    <property type="molecule type" value="Genomic_DNA"/>
</dbReference>
<gene>
    <name evidence="1" type="ORF">C484_10246</name>
</gene>
<protein>
    <submittedName>
        <fullName evidence="1">Uncharacterized protein</fullName>
    </submittedName>
</protein>
<name>M0A0L5_9EURY</name>
<sequence length="81" mass="8886">MTTKGFVPPEDISSDHGNAAGCTAERFVQRHGDDGELPARCRRCGPFVYGDEGDLPETFTYDAVASGSGASFYWDEDKKYE</sequence>